<dbReference type="AlphaFoldDB" id="A0A6V8N3W1"/>
<dbReference type="Pfam" id="PF12732">
    <property type="entry name" value="YtxH"/>
    <property type="match status" value="1"/>
</dbReference>
<evidence type="ECO:0000256" key="1">
    <source>
        <dbReference type="SAM" id="MobiDB-lite"/>
    </source>
</evidence>
<accession>A0A6V8N3W1</accession>
<keyword evidence="4" id="KW-1185">Reference proteome</keyword>
<evidence type="ECO:0000313" key="4">
    <source>
        <dbReference type="Proteomes" id="UP000587586"/>
    </source>
</evidence>
<proteinExistence type="predicted"/>
<evidence type="ECO:0008006" key="5">
    <source>
        <dbReference type="Google" id="ProtNLM"/>
    </source>
</evidence>
<sequence length="92" mass="10015">MRRHASTTAELVSFSAGAIVGAGLALLYAPKPGHEVRKRVSNATDEAITKMKDLTTDVQQKVNSKLQRGRQYAETKAAEFTATAEETTDQLH</sequence>
<reference evidence="4" key="1">
    <citation type="submission" date="2020-06" db="EMBL/GenBank/DDBJ databases">
        <title>Draft genomic sequecing of Geomonas sp. Red745.</title>
        <authorList>
            <person name="Itoh H."/>
            <person name="Xu Z.X."/>
            <person name="Ushijima N."/>
            <person name="Masuda Y."/>
            <person name="Shiratori Y."/>
            <person name="Senoo K."/>
        </authorList>
    </citation>
    <scope>NUCLEOTIDE SEQUENCE [LARGE SCALE GENOMIC DNA]</scope>
    <source>
        <strain evidence="4">Red745</strain>
    </source>
</reference>
<evidence type="ECO:0000313" key="3">
    <source>
        <dbReference type="EMBL" id="GFO67050.1"/>
    </source>
</evidence>
<feature type="region of interest" description="Disordered" evidence="1">
    <location>
        <begin position="70"/>
        <end position="92"/>
    </location>
</feature>
<comment type="caution">
    <text evidence="3">The sequence shown here is derived from an EMBL/GenBank/DDBJ whole genome shotgun (WGS) entry which is preliminary data.</text>
</comment>
<gene>
    <name evidence="3" type="ORF">GMLC_06290</name>
</gene>
<dbReference type="PANTHER" id="PTHR35792">
    <property type="entry name" value="GENERAL STRESS PROTEIN"/>
    <property type="match status" value="1"/>
</dbReference>
<protein>
    <recommendedName>
        <fullName evidence="5">YtxH domain-containing protein</fullName>
    </recommendedName>
</protein>
<dbReference type="RefSeq" id="WP_183359566.1">
    <property type="nucleotide sequence ID" value="NZ_BLXZ01000001.1"/>
</dbReference>
<dbReference type="EMBL" id="BLXZ01000001">
    <property type="protein sequence ID" value="GFO67050.1"/>
    <property type="molecule type" value="Genomic_DNA"/>
</dbReference>
<keyword evidence="2" id="KW-0812">Transmembrane</keyword>
<organism evidence="3 4">
    <name type="scientific">Geomonas limicola</name>
    <dbReference type="NCBI Taxonomy" id="2740186"/>
    <lineage>
        <taxon>Bacteria</taxon>
        <taxon>Pseudomonadati</taxon>
        <taxon>Thermodesulfobacteriota</taxon>
        <taxon>Desulfuromonadia</taxon>
        <taxon>Geobacterales</taxon>
        <taxon>Geobacteraceae</taxon>
        <taxon>Geomonas</taxon>
    </lineage>
</organism>
<keyword evidence="2" id="KW-1133">Transmembrane helix</keyword>
<feature type="transmembrane region" description="Helical" evidence="2">
    <location>
        <begin position="12"/>
        <end position="29"/>
    </location>
</feature>
<dbReference type="Proteomes" id="UP000587586">
    <property type="component" value="Unassembled WGS sequence"/>
</dbReference>
<dbReference type="InterPro" id="IPR052928">
    <property type="entry name" value="Desiccation-related_membrane"/>
</dbReference>
<dbReference type="InterPro" id="IPR024623">
    <property type="entry name" value="YtxH"/>
</dbReference>
<dbReference type="PANTHER" id="PTHR35792:SF2">
    <property type="entry name" value="GENERAL STRESS PROTEIN"/>
    <property type="match status" value="1"/>
</dbReference>
<name>A0A6V8N3W1_9BACT</name>
<keyword evidence="2" id="KW-0472">Membrane</keyword>
<evidence type="ECO:0000256" key="2">
    <source>
        <dbReference type="SAM" id="Phobius"/>
    </source>
</evidence>